<reference evidence="5" key="1">
    <citation type="submission" date="2017-12" db="EMBL/GenBank/DDBJ databases">
        <title>Genomic analysis of Paracoccus sp. CBA4604.</title>
        <authorList>
            <person name="Roh S.W."/>
            <person name="Kim J.Y."/>
            <person name="Kim J.S."/>
        </authorList>
    </citation>
    <scope>NUCLEOTIDE SEQUENCE [LARGE SCALE GENOMIC DNA]</scope>
    <source>
        <strain evidence="5">CBA4604</strain>
    </source>
</reference>
<dbReference type="SMART" id="SM00267">
    <property type="entry name" value="GGDEF"/>
    <property type="match status" value="1"/>
</dbReference>
<proteinExistence type="predicted"/>
<evidence type="ECO:0000256" key="1">
    <source>
        <dbReference type="ARBA" id="ARBA00012528"/>
    </source>
</evidence>
<dbReference type="InterPro" id="IPR000160">
    <property type="entry name" value="GGDEF_dom"/>
</dbReference>
<accession>A0A2K9MDY6</accession>
<dbReference type="FunFam" id="3.30.70.270:FF:000001">
    <property type="entry name" value="Diguanylate cyclase domain protein"/>
    <property type="match status" value="1"/>
</dbReference>
<dbReference type="AlphaFoldDB" id="A0A2K9MDY6"/>
<keyword evidence="5" id="KW-1185">Reference proteome</keyword>
<dbReference type="Proteomes" id="UP000234882">
    <property type="component" value="Chromosome"/>
</dbReference>
<dbReference type="InterPro" id="IPR050469">
    <property type="entry name" value="Diguanylate_Cyclase"/>
</dbReference>
<organism evidence="4 5">
    <name type="scientific">Paracoccus jeotgali</name>
    <dbReference type="NCBI Taxonomy" id="2065379"/>
    <lineage>
        <taxon>Bacteria</taxon>
        <taxon>Pseudomonadati</taxon>
        <taxon>Pseudomonadota</taxon>
        <taxon>Alphaproteobacteria</taxon>
        <taxon>Rhodobacterales</taxon>
        <taxon>Paracoccaceae</taxon>
        <taxon>Paracoccus</taxon>
    </lineage>
</organism>
<protein>
    <recommendedName>
        <fullName evidence="1">diguanylate cyclase</fullName>
        <ecNumber evidence="1">2.7.7.65</ecNumber>
    </recommendedName>
</protein>
<sequence length="443" mass="46696">MLGRLLVMDRDVTSRFAMKARLLSANHRVDTANDLSEAAPLLPQSQAVLLREDDPERLAWLVSRIRIRSSAAIVAVCGAGARAGAFLAGCDHVLDPLASDSVLRARLRSWLPHATADLPGFAEPGAGFDHADQIGLITDDATLSAEWRQAVKDALGKNLQIVSAQAGAASLDDRLAVVLIDAGLPGGGLQQLADLRARLSAAGRGAALALLQHVPAPEEEAQALDIGASEVLEAQLSESHHRVELIARLNWLLRRGIESERSHSDARLARRLASIDPLTGLLNRRCMAVEISAAMRSDNGFSLLMIDIDRFKSINDGHGHGAGDAVLRQVAAILGDVVGGDGKLGRHGGEEFVVLLPQGDPTLAVSLAERIRHAVATRRIRVSGLAGSAELSVSVSVGVGVSECCNCPGGAPDDVLEQADRALLAAKAAGRNIVMLARERRAA</sequence>
<dbReference type="EMBL" id="CP025583">
    <property type="protein sequence ID" value="AUM73867.1"/>
    <property type="molecule type" value="Genomic_DNA"/>
</dbReference>
<dbReference type="InterPro" id="IPR029787">
    <property type="entry name" value="Nucleotide_cyclase"/>
</dbReference>
<dbReference type="NCBIfam" id="TIGR00254">
    <property type="entry name" value="GGDEF"/>
    <property type="match status" value="1"/>
</dbReference>
<dbReference type="Gene3D" id="3.30.70.270">
    <property type="match status" value="1"/>
</dbReference>
<evidence type="ECO:0000259" key="3">
    <source>
        <dbReference type="PROSITE" id="PS50887"/>
    </source>
</evidence>
<evidence type="ECO:0000256" key="2">
    <source>
        <dbReference type="ARBA" id="ARBA00034247"/>
    </source>
</evidence>
<dbReference type="SUPFAM" id="SSF55073">
    <property type="entry name" value="Nucleotide cyclase"/>
    <property type="match status" value="1"/>
</dbReference>
<dbReference type="GO" id="GO:0052621">
    <property type="term" value="F:diguanylate cyclase activity"/>
    <property type="evidence" value="ECO:0007669"/>
    <property type="project" value="UniProtKB-EC"/>
</dbReference>
<dbReference type="KEGG" id="paru:CYR75_05805"/>
<dbReference type="InterPro" id="IPR043128">
    <property type="entry name" value="Rev_trsase/Diguanyl_cyclase"/>
</dbReference>
<name>A0A2K9MDY6_9RHOB</name>
<comment type="catalytic activity">
    <reaction evidence="2">
        <text>2 GTP = 3',3'-c-di-GMP + 2 diphosphate</text>
        <dbReference type="Rhea" id="RHEA:24898"/>
        <dbReference type="ChEBI" id="CHEBI:33019"/>
        <dbReference type="ChEBI" id="CHEBI:37565"/>
        <dbReference type="ChEBI" id="CHEBI:58805"/>
        <dbReference type="EC" id="2.7.7.65"/>
    </reaction>
</comment>
<evidence type="ECO:0000313" key="4">
    <source>
        <dbReference type="EMBL" id="AUM73867.1"/>
    </source>
</evidence>
<dbReference type="Pfam" id="PF00990">
    <property type="entry name" value="GGDEF"/>
    <property type="match status" value="1"/>
</dbReference>
<evidence type="ECO:0000313" key="5">
    <source>
        <dbReference type="Proteomes" id="UP000234882"/>
    </source>
</evidence>
<dbReference type="CDD" id="cd01949">
    <property type="entry name" value="GGDEF"/>
    <property type="match status" value="1"/>
</dbReference>
<dbReference type="PROSITE" id="PS50887">
    <property type="entry name" value="GGDEF"/>
    <property type="match status" value="1"/>
</dbReference>
<dbReference type="Gene3D" id="3.40.50.2300">
    <property type="match status" value="1"/>
</dbReference>
<gene>
    <name evidence="4" type="ORF">CYR75_05805</name>
</gene>
<dbReference type="PANTHER" id="PTHR45138">
    <property type="entry name" value="REGULATORY COMPONENTS OF SENSORY TRANSDUCTION SYSTEM"/>
    <property type="match status" value="1"/>
</dbReference>
<feature type="domain" description="GGDEF" evidence="3">
    <location>
        <begin position="299"/>
        <end position="439"/>
    </location>
</feature>
<dbReference type="PANTHER" id="PTHR45138:SF9">
    <property type="entry name" value="DIGUANYLATE CYCLASE DGCM-RELATED"/>
    <property type="match status" value="1"/>
</dbReference>
<dbReference type="EC" id="2.7.7.65" evidence="1"/>